<accession>A0AAN9UVL4</accession>
<evidence type="ECO:0000313" key="5">
    <source>
        <dbReference type="Proteomes" id="UP001320420"/>
    </source>
</evidence>
<evidence type="ECO:0000256" key="1">
    <source>
        <dbReference type="ARBA" id="ARBA00006538"/>
    </source>
</evidence>
<comment type="similarity">
    <text evidence="1">Belongs to the C/M/P thioester hydrolase family.</text>
</comment>
<dbReference type="PANTHER" id="PTHR11066:SF34">
    <property type="entry name" value="ACYL-COENZYME A THIOESTERASE 8"/>
    <property type="match status" value="1"/>
</dbReference>
<evidence type="ECO:0000259" key="3">
    <source>
        <dbReference type="Pfam" id="PF20789"/>
    </source>
</evidence>
<dbReference type="GO" id="GO:0047617">
    <property type="term" value="F:fatty acyl-CoA hydrolase activity"/>
    <property type="evidence" value="ECO:0007669"/>
    <property type="project" value="InterPro"/>
</dbReference>
<dbReference type="InterPro" id="IPR003703">
    <property type="entry name" value="Acyl_CoA_thio"/>
</dbReference>
<proteinExistence type="inferred from homology"/>
<dbReference type="PANTHER" id="PTHR11066">
    <property type="entry name" value="ACYL-COA THIOESTERASE"/>
    <property type="match status" value="1"/>
</dbReference>
<dbReference type="InterPro" id="IPR049450">
    <property type="entry name" value="ACOT8-like_C"/>
</dbReference>
<keyword evidence="5" id="KW-1185">Reference proteome</keyword>
<evidence type="ECO:0000256" key="2">
    <source>
        <dbReference type="SAM" id="MobiDB-lite"/>
    </source>
</evidence>
<dbReference type="GO" id="GO:0005782">
    <property type="term" value="C:peroxisomal matrix"/>
    <property type="evidence" value="ECO:0007669"/>
    <property type="project" value="UniProtKB-SubCell"/>
</dbReference>
<gene>
    <name evidence="4" type="primary">TES1_2</name>
    <name evidence="4" type="ORF">SLS62_003341</name>
</gene>
<dbReference type="InterPro" id="IPR042171">
    <property type="entry name" value="Acyl-CoA_hotdog"/>
</dbReference>
<dbReference type="SUPFAM" id="SSF54637">
    <property type="entry name" value="Thioesterase/thiol ester dehydrase-isomerase"/>
    <property type="match status" value="2"/>
</dbReference>
<dbReference type="GO" id="GO:0006637">
    <property type="term" value="P:acyl-CoA metabolic process"/>
    <property type="evidence" value="ECO:0007669"/>
    <property type="project" value="InterPro"/>
</dbReference>
<reference evidence="4 5" key="1">
    <citation type="submission" date="2024-02" db="EMBL/GenBank/DDBJ databases">
        <title>De novo assembly and annotation of 12 fungi associated with fruit tree decline syndrome in Ontario, Canada.</title>
        <authorList>
            <person name="Sulman M."/>
            <person name="Ellouze W."/>
            <person name="Ilyukhin E."/>
        </authorList>
    </citation>
    <scope>NUCLEOTIDE SEQUENCE [LARGE SCALE GENOMIC DNA]</scope>
    <source>
        <strain evidence="4 5">M11/M66-122</strain>
    </source>
</reference>
<comment type="caution">
    <text evidence="4">The sequence shown here is derived from an EMBL/GenBank/DDBJ whole genome shotgun (WGS) entry which is preliminary data.</text>
</comment>
<feature type="region of interest" description="Disordered" evidence="2">
    <location>
        <begin position="96"/>
        <end position="148"/>
    </location>
</feature>
<dbReference type="AlphaFoldDB" id="A0AAN9UVL4"/>
<dbReference type="Proteomes" id="UP001320420">
    <property type="component" value="Unassembled WGS sequence"/>
</dbReference>
<sequence>MYSAFLRPARRDGEIAYHVDCTAYGRTYATRTVRATQGAHDDTSCIYVGILSFQRCDLPPGNHLKYSIPMPHIGDSIRPESIPRARAQQRAMMAISARGDGTSPPLDGGDGDTAFDWRPLEGPPPPPPADEDERAQSRQQRAFVRSAPLSSDSASAHLAALACLSDTYALGAALGHGANPATLGPKIREEVAMGVSLNHNVSLHDPTARADEWLLCERDASWGADGRVLVHQRFWSAGTGRLVVSGMQEGLIRLKPGSSL</sequence>
<feature type="domain" description="Acyl-CoA thioesterase-like C-terminal" evidence="3">
    <location>
        <begin position="113"/>
        <end position="252"/>
    </location>
</feature>
<evidence type="ECO:0000313" key="4">
    <source>
        <dbReference type="EMBL" id="KAK7754781.1"/>
    </source>
</evidence>
<name>A0AAN9UVL4_9PEZI</name>
<protein>
    <submittedName>
        <fullName evidence="4">Acyl-CoA thioesterase</fullName>
    </submittedName>
</protein>
<organism evidence="4 5">
    <name type="scientific">Diatrype stigma</name>
    <dbReference type="NCBI Taxonomy" id="117547"/>
    <lineage>
        <taxon>Eukaryota</taxon>
        <taxon>Fungi</taxon>
        <taxon>Dikarya</taxon>
        <taxon>Ascomycota</taxon>
        <taxon>Pezizomycotina</taxon>
        <taxon>Sordariomycetes</taxon>
        <taxon>Xylariomycetidae</taxon>
        <taxon>Xylariales</taxon>
        <taxon>Diatrypaceae</taxon>
        <taxon>Diatrype</taxon>
    </lineage>
</organism>
<dbReference type="CDD" id="cd03444">
    <property type="entry name" value="Thioesterase_II_repeat1"/>
    <property type="match status" value="1"/>
</dbReference>
<dbReference type="InterPro" id="IPR029069">
    <property type="entry name" value="HotDog_dom_sf"/>
</dbReference>
<dbReference type="GO" id="GO:0009062">
    <property type="term" value="P:fatty acid catabolic process"/>
    <property type="evidence" value="ECO:0007669"/>
    <property type="project" value="TreeGrafter"/>
</dbReference>
<dbReference type="EMBL" id="JAKJXP020000018">
    <property type="protein sequence ID" value="KAK7754781.1"/>
    <property type="molecule type" value="Genomic_DNA"/>
</dbReference>
<dbReference type="Pfam" id="PF20789">
    <property type="entry name" value="4HBT_3C"/>
    <property type="match status" value="1"/>
</dbReference>
<dbReference type="Gene3D" id="2.40.160.210">
    <property type="entry name" value="Acyl-CoA thioesterase, double hotdog domain"/>
    <property type="match status" value="1"/>
</dbReference>